<feature type="transmembrane region" description="Helical" evidence="8">
    <location>
        <begin position="340"/>
        <end position="358"/>
    </location>
</feature>
<keyword evidence="3" id="KW-0328">Glycosyltransferase</keyword>
<evidence type="ECO:0000313" key="10">
    <source>
        <dbReference type="Proteomes" id="UP001419910"/>
    </source>
</evidence>
<evidence type="ECO:0000256" key="6">
    <source>
        <dbReference type="ARBA" id="ARBA00022989"/>
    </source>
</evidence>
<feature type="transmembrane region" description="Helical" evidence="8">
    <location>
        <begin position="80"/>
        <end position="98"/>
    </location>
</feature>
<dbReference type="PANTHER" id="PTHR33908">
    <property type="entry name" value="MANNOSYLTRANSFERASE YKCB-RELATED"/>
    <property type="match status" value="1"/>
</dbReference>
<organism evidence="9 10">
    <name type="scientific">Sphingomonas oligophenolica</name>
    <dbReference type="NCBI Taxonomy" id="301154"/>
    <lineage>
        <taxon>Bacteria</taxon>
        <taxon>Pseudomonadati</taxon>
        <taxon>Pseudomonadota</taxon>
        <taxon>Alphaproteobacteria</taxon>
        <taxon>Sphingomonadales</taxon>
        <taxon>Sphingomonadaceae</taxon>
        <taxon>Sphingomonas</taxon>
    </lineage>
</organism>
<sequence length="488" mass="52529">MDRFVPRSPATVAAALMLVALALRVWDFGNPVIHVDEQYYLLVGDRMLGGALPYVDIWDRKPIGLFAIFAGVRLLPGDGIIAYQVVALLFATATAWLVQRAARQIGATRTGAFAAGAAYLIWLPLLSGRGGQSPVFFNLFMTAAAVLTLGLPALAARRARAAIMANGAAVCLLAGLAIQTKYTPAVEGILFGLAHCWYLRRAGARGPLIGASVLLWVMLGLAPTLIVIAVYAARGPAIFEAFWFANFASIFLRSSYAYPPGLIARRLLGISAQLLPFAVCAVLTWRTRPRNEETNLVFGWLAAALLCFAMLGTYFDHYALPLVAPLAIAAAPTFGRAPRAMIATLGIGLLIFMVEALIRPDDTAGAYAIAHVVEANKGDECPYVFTGDSSIYLLAHACVPTAYAFPSTLAYAPEQGAAGIDSAAEVRRIMARRPPVVVIGSRPLAAWNEQSLAVVSAALARDYRPVFSAPRSDYRMIVYLRRDRPYRP</sequence>
<dbReference type="Proteomes" id="UP001419910">
    <property type="component" value="Unassembled WGS sequence"/>
</dbReference>
<evidence type="ECO:0008006" key="11">
    <source>
        <dbReference type="Google" id="ProtNLM"/>
    </source>
</evidence>
<accession>A0ABU9Y5S8</accession>
<keyword evidence="6 8" id="KW-1133">Transmembrane helix</keyword>
<feature type="transmembrane region" description="Helical" evidence="8">
    <location>
        <begin position="135"/>
        <end position="154"/>
    </location>
</feature>
<comment type="subcellular location">
    <subcellularLocation>
        <location evidence="1">Cell membrane</location>
        <topology evidence="1">Multi-pass membrane protein</topology>
    </subcellularLocation>
</comment>
<protein>
    <recommendedName>
        <fullName evidence="11">Glycosyltransferase RgtA/B/C/D-like domain-containing protein</fullName>
    </recommendedName>
</protein>
<evidence type="ECO:0000256" key="8">
    <source>
        <dbReference type="SAM" id="Phobius"/>
    </source>
</evidence>
<keyword evidence="5 8" id="KW-0812">Transmembrane</keyword>
<comment type="caution">
    <text evidence="9">The sequence shown here is derived from an EMBL/GenBank/DDBJ whole genome shotgun (WGS) entry which is preliminary data.</text>
</comment>
<keyword evidence="10" id="KW-1185">Reference proteome</keyword>
<dbReference type="PANTHER" id="PTHR33908:SF11">
    <property type="entry name" value="MEMBRANE PROTEIN"/>
    <property type="match status" value="1"/>
</dbReference>
<evidence type="ECO:0000256" key="3">
    <source>
        <dbReference type="ARBA" id="ARBA00022676"/>
    </source>
</evidence>
<feature type="transmembrane region" description="Helical" evidence="8">
    <location>
        <begin position="263"/>
        <end position="285"/>
    </location>
</feature>
<evidence type="ECO:0000256" key="1">
    <source>
        <dbReference type="ARBA" id="ARBA00004651"/>
    </source>
</evidence>
<dbReference type="EMBL" id="JBDIME010000014">
    <property type="protein sequence ID" value="MEN2791146.1"/>
    <property type="molecule type" value="Genomic_DNA"/>
</dbReference>
<keyword evidence="4" id="KW-0808">Transferase</keyword>
<reference evidence="9 10" key="1">
    <citation type="submission" date="2024-05" db="EMBL/GenBank/DDBJ databases">
        <authorList>
            <person name="Liu Q."/>
            <person name="Xin Y.-H."/>
        </authorList>
    </citation>
    <scope>NUCLEOTIDE SEQUENCE [LARGE SCALE GENOMIC DNA]</scope>
    <source>
        <strain evidence="9 10">CGMCC 1.10181</strain>
    </source>
</reference>
<keyword evidence="2" id="KW-1003">Cell membrane</keyword>
<keyword evidence="7 8" id="KW-0472">Membrane</keyword>
<feature type="transmembrane region" description="Helical" evidence="8">
    <location>
        <begin position="110"/>
        <end position="129"/>
    </location>
</feature>
<feature type="transmembrane region" description="Helical" evidence="8">
    <location>
        <begin position="208"/>
        <end position="231"/>
    </location>
</feature>
<name>A0ABU9Y5S8_9SPHN</name>
<dbReference type="RefSeq" id="WP_343888940.1">
    <property type="nucleotide sequence ID" value="NZ_BAAAEH010000014.1"/>
</dbReference>
<proteinExistence type="predicted"/>
<evidence type="ECO:0000256" key="5">
    <source>
        <dbReference type="ARBA" id="ARBA00022692"/>
    </source>
</evidence>
<dbReference type="InterPro" id="IPR050297">
    <property type="entry name" value="LipidA_mod_glycosyltrf_83"/>
</dbReference>
<evidence type="ECO:0000256" key="4">
    <source>
        <dbReference type="ARBA" id="ARBA00022679"/>
    </source>
</evidence>
<evidence type="ECO:0000256" key="2">
    <source>
        <dbReference type="ARBA" id="ARBA00022475"/>
    </source>
</evidence>
<gene>
    <name evidence="9" type="ORF">ABC974_16040</name>
</gene>
<evidence type="ECO:0000256" key="7">
    <source>
        <dbReference type="ARBA" id="ARBA00023136"/>
    </source>
</evidence>
<feature type="transmembrane region" description="Helical" evidence="8">
    <location>
        <begin position="297"/>
        <end position="320"/>
    </location>
</feature>
<evidence type="ECO:0000313" key="9">
    <source>
        <dbReference type="EMBL" id="MEN2791146.1"/>
    </source>
</evidence>